<dbReference type="Gene3D" id="1.10.8.430">
    <property type="entry name" value="Helical domain of apoptotic protease-activating factors"/>
    <property type="match status" value="1"/>
</dbReference>
<organism evidence="3 4">
    <name type="scientific">Durio zibethinus</name>
    <name type="common">Durian</name>
    <dbReference type="NCBI Taxonomy" id="66656"/>
    <lineage>
        <taxon>Eukaryota</taxon>
        <taxon>Viridiplantae</taxon>
        <taxon>Streptophyta</taxon>
        <taxon>Embryophyta</taxon>
        <taxon>Tracheophyta</taxon>
        <taxon>Spermatophyta</taxon>
        <taxon>Magnoliopsida</taxon>
        <taxon>eudicotyledons</taxon>
        <taxon>Gunneridae</taxon>
        <taxon>Pentapetalae</taxon>
        <taxon>rosids</taxon>
        <taxon>malvids</taxon>
        <taxon>Malvales</taxon>
        <taxon>Malvaceae</taxon>
        <taxon>Helicteroideae</taxon>
        <taxon>Durio</taxon>
    </lineage>
</organism>
<keyword evidence="1" id="KW-0611">Plant defense</keyword>
<proteinExistence type="predicted"/>
<keyword evidence="3" id="KW-1185">Reference proteome</keyword>
<dbReference type="PANTHER" id="PTHR36766">
    <property type="entry name" value="PLANT BROAD-SPECTRUM MILDEW RESISTANCE PROTEIN RPW8"/>
    <property type="match status" value="1"/>
</dbReference>
<dbReference type="SUPFAM" id="SSF52540">
    <property type="entry name" value="P-loop containing nucleoside triphosphate hydrolases"/>
    <property type="match status" value="1"/>
</dbReference>
<dbReference type="GeneID" id="111288895"/>
<dbReference type="FunFam" id="1.10.8.430:FF:000003">
    <property type="entry name" value="Probable disease resistance protein At5g66910"/>
    <property type="match status" value="1"/>
</dbReference>
<reference evidence="4" key="1">
    <citation type="submission" date="2025-08" db="UniProtKB">
        <authorList>
            <consortium name="RefSeq"/>
        </authorList>
    </citation>
    <scope>IDENTIFICATION</scope>
    <source>
        <tissue evidence="4">Fruit stalk</tissue>
    </source>
</reference>
<dbReference type="RefSeq" id="XP_022735578.1">
    <property type="nucleotide sequence ID" value="XM_022879843.1"/>
</dbReference>
<sequence>MLACKGKHVLILDDLWDKLSPEEVGIPEPSNGSKLLVTTRLLDVCHYLDCREVRVPTLSKPDAWRLFLAKIGQDVFNHLDLLPFVKSVAEECAGLPLAIVTIASSMKGARNLHEWRNALHELKRHVKSVNVIEEKVFQQLQFSY</sequence>
<dbReference type="AlphaFoldDB" id="A0A6P5Y566"/>
<dbReference type="Proteomes" id="UP000515121">
    <property type="component" value="Unplaced"/>
</dbReference>
<evidence type="ECO:0000259" key="2">
    <source>
        <dbReference type="Pfam" id="PF00931"/>
    </source>
</evidence>
<dbReference type="GO" id="GO:0043531">
    <property type="term" value="F:ADP binding"/>
    <property type="evidence" value="ECO:0007669"/>
    <property type="project" value="InterPro"/>
</dbReference>
<dbReference type="InterPro" id="IPR042197">
    <property type="entry name" value="Apaf_helical"/>
</dbReference>
<name>A0A6P5Y566_DURZI</name>
<dbReference type="InterPro" id="IPR002182">
    <property type="entry name" value="NB-ARC"/>
</dbReference>
<dbReference type="Gene3D" id="3.40.50.300">
    <property type="entry name" value="P-loop containing nucleotide triphosphate hydrolases"/>
    <property type="match status" value="1"/>
</dbReference>
<protein>
    <submittedName>
        <fullName evidence="4">Disease resistance protein At4g27190-like</fullName>
    </submittedName>
</protein>
<evidence type="ECO:0000313" key="4">
    <source>
        <dbReference type="RefSeq" id="XP_022735578.1"/>
    </source>
</evidence>
<evidence type="ECO:0000313" key="3">
    <source>
        <dbReference type="Proteomes" id="UP000515121"/>
    </source>
</evidence>
<dbReference type="InterPro" id="IPR027417">
    <property type="entry name" value="P-loop_NTPase"/>
</dbReference>
<dbReference type="OrthoDB" id="999224at2759"/>
<evidence type="ECO:0000256" key="1">
    <source>
        <dbReference type="ARBA" id="ARBA00022821"/>
    </source>
</evidence>
<dbReference type="Pfam" id="PF00931">
    <property type="entry name" value="NB-ARC"/>
    <property type="match status" value="1"/>
</dbReference>
<dbReference type="KEGG" id="dzi:111288895"/>
<dbReference type="PANTHER" id="PTHR36766:SF41">
    <property type="entry name" value="AAA+ ATPASE DOMAIN-CONTAINING PROTEIN"/>
    <property type="match status" value="1"/>
</dbReference>
<gene>
    <name evidence="4" type="primary">LOC111288895</name>
</gene>
<feature type="domain" description="NB-ARC" evidence="2">
    <location>
        <begin position="5"/>
        <end position="72"/>
    </location>
</feature>
<accession>A0A6P5Y566</accession>
<dbReference type="GO" id="GO:0006952">
    <property type="term" value="P:defense response"/>
    <property type="evidence" value="ECO:0007669"/>
    <property type="project" value="UniProtKB-KW"/>
</dbReference>